<reference evidence="2" key="2">
    <citation type="submission" date="2021-04" db="EMBL/GenBank/DDBJ databases">
        <authorList>
            <person name="Gilroy R."/>
        </authorList>
    </citation>
    <scope>NUCLEOTIDE SEQUENCE</scope>
    <source>
        <strain evidence="2">ChiHjej8B7-3636</strain>
    </source>
</reference>
<protein>
    <recommendedName>
        <fullName evidence="4">BMP family ABC transporter substrate-binding protein</fullName>
    </recommendedName>
</protein>
<organism evidence="2 3">
    <name type="scientific">Candidatus Microbacterium stercoravium</name>
    <dbReference type="NCBI Taxonomy" id="2838697"/>
    <lineage>
        <taxon>Bacteria</taxon>
        <taxon>Bacillati</taxon>
        <taxon>Actinomycetota</taxon>
        <taxon>Actinomycetes</taxon>
        <taxon>Micrococcales</taxon>
        <taxon>Microbacteriaceae</taxon>
        <taxon>Microbacterium</taxon>
    </lineage>
</organism>
<dbReference type="AlphaFoldDB" id="A0A9D2H4M0"/>
<proteinExistence type="predicted"/>
<feature type="chain" id="PRO_5039280623" description="BMP family ABC transporter substrate-binding protein" evidence="1">
    <location>
        <begin position="29"/>
        <end position="215"/>
    </location>
</feature>
<evidence type="ECO:0008006" key="4">
    <source>
        <dbReference type="Google" id="ProtNLM"/>
    </source>
</evidence>
<reference evidence="2" key="1">
    <citation type="journal article" date="2021" name="PeerJ">
        <title>Extensive microbial diversity within the chicken gut microbiome revealed by metagenomics and culture.</title>
        <authorList>
            <person name="Gilroy R."/>
            <person name="Ravi A."/>
            <person name="Getino M."/>
            <person name="Pursley I."/>
            <person name="Horton D.L."/>
            <person name="Alikhan N.F."/>
            <person name="Baker D."/>
            <person name="Gharbi K."/>
            <person name="Hall N."/>
            <person name="Watson M."/>
            <person name="Adriaenssens E.M."/>
            <person name="Foster-Nyarko E."/>
            <person name="Jarju S."/>
            <person name="Secka A."/>
            <person name="Antonio M."/>
            <person name="Oren A."/>
            <person name="Chaudhuri R.R."/>
            <person name="La Ragione R."/>
            <person name="Hildebrand F."/>
            <person name="Pallen M.J."/>
        </authorList>
    </citation>
    <scope>NUCLEOTIDE SEQUENCE</scope>
    <source>
        <strain evidence="2">ChiHjej8B7-3636</strain>
    </source>
</reference>
<dbReference type="EMBL" id="DXAM01000046">
    <property type="protein sequence ID" value="HJA03837.1"/>
    <property type="molecule type" value="Genomic_DNA"/>
</dbReference>
<accession>A0A9D2H4M0</accession>
<keyword evidence="1" id="KW-0732">Signal</keyword>
<comment type="caution">
    <text evidence="2">The sequence shown here is derived from an EMBL/GenBank/DDBJ whole genome shotgun (WGS) entry which is preliminary data.</text>
</comment>
<evidence type="ECO:0000313" key="2">
    <source>
        <dbReference type="EMBL" id="HJA03837.1"/>
    </source>
</evidence>
<evidence type="ECO:0000256" key="1">
    <source>
        <dbReference type="SAM" id="SignalP"/>
    </source>
</evidence>
<name>A0A9D2H4M0_9MICO</name>
<evidence type="ECO:0000313" key="3">
    <source>
        <dbReference type="Proteomes" id="UP000824220"/>
    </source>
</evidence>
<dbReference type="PROSITE" id="PS51257">
    <property type="entry name" value="PROKAR_LIPOPROTEIN"/>
    <property type="match status" value="1"/>
</dbReference>
<sequence>MGSSSRMRRPAALLTAAALVLMLAGCGASDPAPGADHAADQAEDAYAPVPEPGRTIEATPPAEAVDVSGWRIAVVVPDGDTATQTLLSAVGESADRNGAHVEEFGGDVDVAFADALDADADVVIGLGEGTSDVFAYEASQWLDREFLILGAQAAEPTDNVTAVIWEGATSRGSGAPADGDLDPEGVTAARAADAVAAGLESVAGGVTGIVLHLGR</sequence>
<feature type="signal peptide" evidence="1">
    <location>
        <begin position="1"/>
        <end position="28"/>
    </location>
</feature>
<gene>
    <name evidence="2" type="ORF">H9800_03130</name>
</gene>
<dbReference type="Proteomes" id="UP000824220">
    <property type="component" value="Unassembled WGS sequence"/>
</dbReference>